<dbReference type="InterPro" id="IPR047525">
    <property type="entry name" value="TfoX-like"/>
</dbReference>
<evidence type="ECO:0000313" key="2">
    <source>
        <dbReference type="EMBL" id="EDY19907.1"/>
    </source>
</evidence>
<name>B4D0P5_9BACT</name>
<dbReference type="Proteomes" id="UP000005824">
    <property type="component" value="Unassembled WGS sequence"/>
</dbReference>
<organism evidence="2 3">
    <name type="scientific">Chthoniobacter flavus Ellin428</name>
    <dbReference type="NCBI Taxonomy" id="497964"/>
    <lineage>
        <taxon>Bacteria</taxon>
        <taxon>Pseudomonadati</taxon>
        <taxon>Verrucomicrobiota</taxon>
        <taxon>Spartobacteria</taxon>
        <taxon>Chthoniobacterales</taxon>
        <taxon>Chthoniobacteraceae</taxon>
        <taxon>Chthoniobacter</taxon>
    </lineage>
</organism>
<dbReference type="AlphaFoldDB" id="B4D0P5"/>
<proteinExistence type="predicted"/>
<dbReference type="Gene3D" id="3.30.1460.30">
    <property type="entry name" value="YgaC/TfoX-N like chaperone"/>
    <property type="match status" value="1"/>
</dbReference>
<dbReference type="InParanoid" id="B4D0P5"/>
<sequence>MPQKSEFVEYLVEMLQPLGTIRVKSMFGGWGFYADERFFAIVADDGFYVKVDDVSRGEFEAFDLKPFRYEVRDTKATLDYYEPPAAAMDDREMLCEWARKGIAAAERAQAKKKPRKKKK</sequence>
<dbReference type="EMBL" id="ABVL01000006">
    <property type="protein sequence ID" value="EDY19907.1"/>
    <property type="molecule type" value="Genomic_DNA"/>
</dbReference>
<evidence type="ECO:0000313" key="3">
    <source>
        <dbReference type="Proteomes" id="UP000005824"/>
    </source>
</evidence>
<dbReference type="FunCoup" id="B4D0P5">
    <property type="interactions" value="37"/>
</dbReference>
<dbReference type="eggNOG" id="COG3070">
    <property type="taxonomic scope" value="Bacteria"/>
</dbReference>
<feature type="domain" description="TfoX N-terminal" evidence="1">
    <location>
        <begin position="13"/>
        <end position="105"/>
    </location>
</feature>
<gene>
    <name evidence="2" type="ORF">CfE428DRAFT_2496</name>
</gene>
<dbReference type="PANTHER" id="PTHR36121">
    <property type="entry name" value="PROTEIN SXY"/>
    <property type="match status" value="1"/>
</dbReference>
<evidence type="ECO:0000259" key="1">
    <source>
        <dbReference type="Pfam" id="PF04993"/>
    </source>
</evidence>
<dbReference type="InterPro" id="IPR007076">
    <property type="entry name" value="TfoX_N"/>
</dbReference>
<protein>
    <submittedName>
        <fullName evidence="2">TfoX domain protein</fullName>
    </submittedName>
</protein>
<dbReference type="RefSeq" id="WP_006979821.1">
    <property type="nucleotide sequence ID" value="NZ_ABVL01000006.1"/>
</dbReference>
<dbReference type="SUPFAM" id="SSF159894">
    <property type="entry name" value="YgaC/TfoX-N like"/>
    <property type="match status" value="1"/>
</dbReference>
<comment type="caution">
    <text evidence="2">The sequence shown here is derived from an EMBL/GenBank/DDBJ whole genome shotgun (WGS) entry which is preliminary data.</text>
</comment>
<keyword evidence="3" id="KW-1185">Reference proteome</keyword>
<dbReference type="STRING" id="497964.CfE428DRAFT_2496"/>
<reference evidence="2 3" key="1">
    <citation type="journal article" date="2011" name="J. Bacteriol.">
        <title>Genome sequence of Chthoniobacter flavus Ellin428, an aerobic heterotrophic soil bacterium.</title>
        <authorList>
            <person name="Kant R."/>
            <person name="van Passel M.W."/>
            <person name="Palva A."/>
            <person name="Lucas S."/>
            <person name="Lapidus A."/>
            <person name="Glavina Del Rio T."/>
            <person name="Dalin E."/>
            <person name="Tice H."/>
            <person name="Bruce D."/>
            <person name="Goodwin L."/>
            <person name="Pitluck S."/>
            <person name="Larimer F.W."/>
            <person name="Land M.L."/>
            <person name="Hauser L."/>
            <person name="Sangwan P."/>
            <person name="de Vos W.M."/>
            <person name="Janssen P.H."/>
            <person name="Smidt H."/>
        </authorList>
    </citation>
    <scope>NUCLEOTIDE SEQUENCE [LARGE SCALE GENOMIC DNA]</scope>
    <source>
        <strain evidence="2 3">Ellin428</strain>
    </source>
</reference>
<accession>B4D0P5</accession>
<dbReference type="PANTHER" id="PTHR36121:SF1">
    <property type="entry name" value="PROTEIN SXY"/>
    <property type="match status" value="1"/>
</dbReference>
<dbReference type="Pfam" id="PF04993">
    <property type="entry name" value="TfoX_N"/>
    <property type="match status" value="1"/>
</dbReference>